<reference evidence="2" key="1">
    <citation type="submission" date="2014-09" db="EMBL/GenBank/DDBJ databases">
        <authorList>
            <person name="Sharma Rahul"/>
            <person name="Thines Marco"/>
        </authorList>
    </citation>
    <scope>NUCLEOTIDE SEQUENCE [LARGE SCALE GENOMIC DNA]</scope>
</reference>
<dbReference type="RefSeq" id="XP_024586267.1">
    <property type="nucleotide sequence ID" value="XM_024721138.1"/>
</dbReference>
<dbReference type="GeneID" id="36402690"/>
<keyword evidence="2" id="KW-1185">Reference proteome</keyword>
<accession>A0A0P1B522</accession>
<name>A0A0P1B522_PLAHL</name>
<dbReference type="AlphaFoldDB" id="A0A0P1B522"/>
<evidence type="ECO:0000313" key="2">
    <source>
        <dbReference type="Proteomes" id="UP000054928"/>
    </source>
</evidence>
<sequence length="112" mass="12394">MYTLQEAVKEEYKDSHLAGITVSDLKGFIAKSLAMDLRASLTEIDISVTLIVQAPKRADAFEKSILFFKLSRNDMRVIWMLLAKEGGGAMLAARCRFSKVACDSVAFVSSKQ</sequence>
<proteinExistence type="predicted"/>
<protein>
    <submittedName>
        <fullName evidence="1">Uncharacterized protein</fullName>
    </submittedName>
</protein>
<evidence type="ECO:0000313" key="1">
    <source>
        <dbReference type="EMBL" id="CEG49898.1"/>
    </source>
</evidence>
<dbReference type="EMBL" id="CCYD01003101">
    <property type="protein sequence ID" value="CEG49898.1"/>
    <property type="molecule type" value="Genomic_DNA"/>
</dbReference>
<dbReference type="Proteomes" id="UP000054928">
    <property type="component" value="Unassembled WGS sequence"/>
</dbReference>
<organism evidence="1 2">
    <name type="scientific">Plasmopara halstedii</name>
    <name type="common">Downy mildew of sunflower</name>
    <dbReference type="NCBI Taxonomy" id="4781"/>
    <lineage>
        <taxon>Eukaryota</taxon>
        <taxon>Sar</taxon>
        <taxon>Stramenopiles</taxon>
        <taxon>Oomycota</taxon>
        <taxon>Peronosporomycetes</taxon>
        <taxon>Peronosporales</taxon>
        <taxon>Peronosporaceae</taxon>
        <taxon>Plasmopara</taxon>
    </lineage>
</organism>